<dbReference type="PANTHER" id="PTHR43799:SF1">
    <property type="entry name" value="ASPARTATE AMINOTRANSFERASE"/>
    <property type="match status" value="1"/>
</dbReference>
<sequence>MSKQTIDAKVAASAAWDTETQEVHGGQTWRLCDNFVEDFSVTTNAFGTPRDALKASTRALEHIHHYPAADCARAIESLSQFMQWPKSQLLIGNGASEFIDLCMRAAPQGSFKPGPYSAAYMEYNRAAIASGRQVIDAFDKTHDAAVTVIIHPNSPTGDFMSLDELECVVQETSGIVVVDESFMPFLGADWRRYSALELVEKYADQLIVLNSWTKLWSCPGLRLGSVACGEKWYKTFKKLQTPWSCNTLAQAFCESAAGDMEYMEKTWSVLPGWKKRQQDLLADLGWHVNVHSPLWVPWVFVDCGSAEVAEKATELAMKAGCPVRWCASFGTPQHLRLGVRAPQHQDILQHAWRAHFLNTPTQNGIHH</sequence>
<dbReference type="SUPFAM" id="SSF53383">
    <property type="entry name" value="PLP-dependent transferases"/>
    <property type="match status" value="1"/>
</dbReference>
<dbReference type="InterPro" id="IPR004839">
    <property type="entry name" value="Aminotransferase_I/II_large"/>
</dbReference>
<dbReference type="Pfam" id="PF00155">
    <property type="entry name" value="Aminotran_1_2"/>
    <property type="match status" value="1"/>
</dbReference>
<dbReference type="GO" id="GO:0030170">
    <property type="term" value="F:pyridoxal phosphate binding"/>
    <property type="evidence" value="ECO:0007669"/>
    <property type="project" value="InterPro"/>
</dbReference>
<feature type="domain" description="Aminotransferase class I/classII large" evidence="1">
    <location>
        <begin position="39"/>
        <end position="342"/>
    </location>
</feature>
<organism evidence="2">
    <name type="scientific">Timspurckia oligopyrenoides</name>
    <dbReference type="NCBI Taxonomy" id="708627"/>
    <lineage>
        <taxon>Eukaryota</taxon>
        <taxon>Rhodophyta</taxon>
        <taxon>Bangiophyceae</taxon>
        <taxon>Porphyridiales</taxon>
        <taxon>Porphyridiaceae</taxon>
        <taxon>Timspurckia</taxon>
    </lineage>
</organism>
<gene>
    <name evidence="2" type="ORF">TOLI1172_LOCUS8707</name>
</gene>
<dbReference type="InterPro" id="IPR015421">
    <property type="entry name" value="PyrdxlP-dep_Trfase_major"/>
</dbReference>
<proteinExistence type="predicted"/>
<dbReference type="CDD" id="cd00609">
    <property type="entry name" value="AAT_like"/>
    <property type="match status" value="1"/>
</dbReference>
<dbReference type="InterPro" id="IPR015422">
    <property type="entry name" value="PyrdxlP-dep_Trfase_small"/>
</dbReference>
<dbReference type="AlphaFoldDB" id="A0A7S0ZK61"/>
<reference evidence="2" key="1">
    <citation type="submission" date="2021-01" db="EMBL/GenBank/DDBJ databases">
        <authorList>
            <person name="Corre E."/>
            <person name="Pelletier E."/>
            <person name="Niang G."/>
            <person name="Scheremetjew M."/>
            <person name="Finn R."/>
            <person name="Kale V."/>
            <person name="Holt S."/>
            <person name="Cochrane G."/>
            <person name="Meng A."/>
            <person name="Brown T."/>
            <person name="Cohen L."/>
        </authorList>
    </citation>
    <scope>NUCLEOTIDE SEQUENCE</scope>
    <source>
        <strain evidence="2">CCMP3278</strain>
    </source>
</reference>
<dbReference type="PANTHER" id="PTHR43799">
    <property type="entry name" value="AMINOTRANSFERASE, PUTATIVE-RELATED"/>
    <property type="match status" value="1"/>
</dbReference>
<dbReference type="InterPro" id="IPR015424">
    <property type="entry name" value="PyrdxlP-dep_Trfase"/>
</dbReference>
<dbReference type="Gene3D" id="3.90.1150.10">
    <property type="entry name" value="Aspartate Aminotransferase, domain 1"/>
    <property type="match status" value="1"/>
</dbReference>
<evidence type="ECO:0000313" key="2">
    <source>
        <dbReference type="EMBL" id="CAD8824308.1"/>
    </source>
</evidence>
<accession>A0A7S0ZK61</accession>
<dbReference type="EMBL" id="HBFP01012020">
    <property type="protein sequence ID" value="CAD8824308.1"/>
    <property type="molecule type" value="Transcribed_RNA"/>
</dbReference>
<name>A0A7S0ZK61_9RHOD</name>
<evidence type="ECO:0000259" key="1">
    <source>
        <dbReference type="Pfam" id="PF00155"/>
    </source>
</evidence>
<protein>
    <recommendedName>
        <fullName evidence="1">Aminotransferase class I/classII large domain-containing protein</fullName>
    </recommendedName>
</protein>
<dbReference type="Gene3D" id="3.40.640.10">
    <property type="entry name" value="Type I PLP-dependent aspartate aminotransferase-like (Major domain)"/>
    <property type="match status" value="1"/>
</dbReference>